<feature type="binding site" evidence="7">
    <location>
        <position position="205"/>
    </location>
    <ligand>
        <name>ATP</name>
        <dbReference type="ChEBI" id="CHEBI:30616"/>
    </ligand>
</feature>
<dbReference type="GO" id="GO:0005737">
    <property type="term" value="C:cytoplasm"/>
    <property type="evidence" value="ECO:0007669"/>
    <property type="project" value="UniProtKB-SubCell"/>
</dbReference>
<evidence type="ECO:0000313" key="11">
    <source>
        <dbReference type="Proteomes" id="UP000178235"/>
    </source>
</evidence>
<keyword evidence="2 7" id="KW-0436">Ligase</keyword>
<organism evidence="10 11">
    <name type="scientific">Candidatus Nomurabacteria bacterium RIFCSPHIGHO2_01_FULL_42_15</name>
    <dbReference type="NCBI Taxonomy" id="1801742"/>
    <lineage>
        <taxon>Bacteria</taxon>
        <taxon>Candidatus Nomuraibacteriota</taxon>
    </lineage>
</organism>
<dbReference type="HAMAP" id="MF_00022">
    <property type="entry name" value="Glu_tRNA_synth_type1"/>
    <property type="match status" value="1"/>
</dbReference>
<dbReference type="AlphaFoldDB" id="A0A1F6VG51"/>
<dbReference type="GO" id="GO:0008270">
    <property type="term" value="F:zinc ion binding"/>
    <property type="evidence" value="ECO:0007669"/>
    <property type="project" value="InterPro"/>
</dbReference>
<evidence type="ECO:0000256" key="2">
    <source>
        <dbReference type="ARBA" id="ARBA00022598"/>
    </source>
</evidence>
<dbReference type="PANTHER" id="PTHR43311">
    <property type="entry name" value="GLUTAMATE--TRNA LIGASE"/>
    <property type="match status" value="1"/>
</dbReference>
<dbReference type="Pfam" id="PF19269">
    <property type="entry name" value="Anticodon_2"/>
    <property type="match status" value="1"/>
</dbReference>
<dbReference type="GO" id="GO:0005524">
    <property type="term" value="F:ATP binding"/>
    <property type="evidence" value="ECO:0007669"/>
    <property type="project" value="UniProtKB-UniRule"/>
</dbReference>
<name>A0A1F6VG51_9BACT</name>
<comment type="function">
    <text evidence="7">Catalyzes the attachment of glutamate to tRNA(Glu) in a two-step reaction: glutamate is first activated by ATP to form Glu-AMP and then transferred to the acceptor end of tRNA(Glu).</text>
</comment>
<evidence type="ECO:0000259" key="9">
    <source>
        <dbReference type="Pfam" id="PF19269"/>
    </source>
</evidence>
<dbReference type="GO" id="GO:0006424">
    <property type="term" value="P:glutamyl-tRNA aminoacylation"/>
    <property type="evidence" value="ECO:0007669"/>
    <property type="project" value="UniProtKB-UniRule"/>
</dbReference>
<dbReference type="InterPro" id="IPR033910">
    <property type="entry name" value="GluRS_core"/>
</dbReference>
<dbReference type="InterPro" id="IPR008925">
    <property type="entry name" value="aa_tRNA-synth_I_cd-bd_sf"/>
</dbReference>
<evidence type="ECO:0000259" key="8">
    <source>
        <dbReference type="Pfam" id="PF00749"/>
    </source>
</evidence>
<dbReference type="Pfam" id="PF00749">
    <property type="entry name" value="tRNA-synt_1c"/>
    <property type="match status" value="2"/>
</dbReference>
<proteinExistence type="inferred from homology"/>
<dbReference type="EMBL" id="MFTS01000003">
    <property type="protein sequence ID" value="OGI68568.1"/>
    <property type="molecule type" value="Genomic_DNA"/>
</dbReference>
<dbReference type="SUPFAM" id="SSF52374">
    <property type="entry name" value="Nucleotidylyl transferase"/>
    <property type="match status" value="1"/>
</dbReference>
<feature type="short sequence motif" description="'HIGH' region" evidence="7">
    <location>
        <begin position="12"/>
        <end position="22"/>
    </location>
</feature>
<dbReference type="Gene3D" id="3.40.50.620">
    <property type="entry name" value="HUPs"/>
    <property type="match status" value="2"/>
</dbReference>
<dbReference type="InterPro" id="IPR000924">
    <property type="entry name" value="Glu/Gln-tRNA-synth"/>
</dbReference>
<feature type="domain" description="Glutamyl/glutaminyl-tRNA synthetase class Ib catalytic" evidence="8">
    <location>
        <begin position="104"/>
        <end position="271"/>
    </location>
</feature>
<evidence type="ECO:0000256" key="1">
    <source>
        <dbReference type="ARBA" id="ARBA00007894"/>
    </source>
</evidence>
<comment type="caution">
    <text evidence="7">Lacks conserved residue(s) required for the propagation of feature annotation.</text>
</comment>
<dbReference type="CDD" id="cd00808">
    <property type="entry name" value="GluRS_core"/>
    <property type="match status" value="1"/>
</dbReference>
<feature type="domain" description="Aminoacyl-tRNA synthetase class I anticodon-binding" evidence="9">
    <location>
        <begin position="300"/>
        <end position="426"/>
    </location>
</feature>
<evidence type="ECO:0000256" key="7">
    <source>
        <dbReference type="HAMAP-Rule" id="MF_00022"/>
    </source>
</evidence>
<gene>
    <name evidence="7" type="primary">gltX</name>
    <name evidence="10" type="ORF">A2738_01665</name>
</gene>
<keyword evidence="5 7" id="KW-0648">Protein biosynthesis</keyword>
<dbReference type="Proteomes" id="UP000178235">
    <property type="component" value="Unassembled WGS sequence"/>
</dbReference>
<keyword evidence="7" id="KW-0963">Cytoplasm</keyword>
<dbReference type="SUPFAM" id="SSF48163">
    <property type="entry name" value="An anticodon-binding domain of class I aminoacyl-tRNA synthetases"/>
    <property type="match status" value="1"/>
</dbReference>
<evidence type="ECO:0000256" key="4">
    <source>
        <dbReference type="ARBA" id="ARBA00022840"/>
    </source>
</evidence>
<comment type="subcellular location">
    <subcellularLocation>
        <location evidence="7">Cytoplasm</location>
    </subcellularLocation>
</comment>
<dbReference type="PRINTS" id="PR00987">
    <property type="entry name" value="TRNASYNTHGLU"/>
</dbReference>
<comment type="catalytic activity">
    <reaction evidence="7">
        <text>tRNA(Glu) + L-glutamate + ATP = L-glutamyl-tRNA(Glu) + AMP + diphosphate</text>
        <dbReference type="Rhea" id="RHEA:23540"/>
        <dbReference type="Rhea" id="RHEA-COMP:9663"/>
        <dbReference type="Rhea" id="RHEA-COMP:9680"/>
        <dbReference type="ChEBI" id="CHEBI:29985"/>
        <dbReference type="ChEBI" id="CHEBI:30616"/>
        <dbReference type="ChEBI" id="CHEBI:33019"/>
        <dbReference type="ChEBI" id="CHEBI:78442"/>
        <dbReference type="ChEBI" id="CHEBI:78520"/>
        <dbReference type="ChEBI" id="CHEBI:456215"/>
        <dbReference type="EC" id="6.1.1.17"/>
    </reaction>
</comment>
<dbReference type="InterPro" id="IPR045462">
    <property type="entry name" value="aa-tRNA-synth_I_cd-bd"/>
</dbReference>
<dbReference type="InterPro" id="IPR001412">
    <property type="entry name" value="aa-tRNA-synth_I_CS"/>
</dbReference>
<dbReference type="GO" id="GO:0004818">
    <property type="term" value="F:glutamate-tRNA ligase activity"/>
    <property type="evidence" value="ECO:0007669"/>
    <property type="project" value="UniProtKB-UniRule"/>
</dbReference>
<dbReference type="EC" id="6.1.1.17" evidence="7"/>
<keyword evidence="6 7" id="KW-0030">Aminoacyl-tRNA synthetase</keyword>
<comment type="caution">
    <text evidence="10">The sequence shown here is derived from an EMBL/GenBank/DDBJ whole genome shotgun (WGS) entry which is preliminary data.</text>
</comment>
<dbReference type="PROSITE" id="PS00178">
    <property type="entry name" value="AA_TRNA_LIGASE_I"/>
    <property type="match status" value="1"/>
</dbReference>
<evidence type="ECO:0000256" key="6">
    <source>
        <dbReference type="ARBA" id="ARBA00023146"/>
    </source>
</evidence>
<comment type="similarity">
    <text evidence="1 7">Belongs to the class-I aminoacyl-tRNA synthetase family. Glutamate--tRNA ligase type 1 subfamily.</text>
</comment>
<reference evidence="10 11" key="1">
    <citation type="journal article" date="2016" name="Nat. Commun.">
        <title>Thousands of microbial genomes shed light on interconnected biogeochemical processes in an aquifer system.</title>
        <authorList>
            <person name="Anantharaman K."/>
            <person name="Brown C.T."/>
            <person name="Hug L.A."/>
            <person name="Sharon I."/>
            <person name="Castelle C.J."/>
            <person name="Probst A.J."/>
            <person name="Thomas B.C."/>
            <person name="Singh A."/>
            <person name="Wilkins M.J."/>
            <person name="Karaoz U."/>
            <person name="Brodie E.L."/>
            <person name="Williams K.H."/>
            <person name="Hubbard S.S."/>
            <person name="Banfield J.F."/>
        </authorList>
    </citation>
    <scope>NUCLEOTIDE SEQUENCE [LARGE SCALE GENOMIC DNA]</scope>
</reference>
<sequence length="427" mass="48949">MSDIKVVTRFAPSPTGFMHVGGVRTALYAWLLARKNQGTFILRIEDTDKEREVEGSIEHIKESLKWLGLNWDDFCIQSERLDIYKKYADRLLEKGFAYSDGGALRFKIIEKKRTQWHDLVWGDLSAGEEALEDFILIKSDGYPTYNFAHIVDDIEMGVTHVVRGQEFISSTPKFLSVYEALGITPPFFVTTPPILGEKGTKKLSKRDGAKDILDYKKEGYLPETMINYLAFLGFNPGGEREVYTPEELIKVFDLSKIQRSGAKWSDDKLNWMNKEHMKLLPLKEIEKNIFEFLSEDMRNPKLVPIIFERISKWGEVKDMVERGELDFFFNLPSVPKEKLVYKNSTPEKTTSNLKLAVQALQNIDEDNFTAENVKSALMLIAETLPKRGELLHPVRYALSGLDNSPDPFIIAYILGKNETLSRLQKAF</sequence>
<keyword evidence="4 7" id="KW-0067">ATP-binding</keyword>
<dbReference type="Gene3D" id="1.10.10.350">
    <property type="match status" value="1"/>
</dbReference>
<accession>A0A1F6VG51</accession>
<keyword evidence="3 7" id="KW-0547">Nucleotide-binding</keyword>
<protein>
    <recommendedName>
        <fullName evidence="7">Glutamate--tRNA ligase</fullName>
        <ecNumber evidence="7">6.1.1.17</ecNumber>
    </recommendedName>
    <alternativeName>
        <fullName evidence="7">Glutamyl-tRNA synthetase</fullName>
        <shortName evidence="7">GluRS</shortName>
    </alternativeName>
</protein>
<evidence type="ECO:0000313" key="10">
    <source>
        <dbReference type="EMBL" id="OGI68568.1"/>
    </source>
</evidence>
<feature type="short sequence motif" description="'KMSKS' region" evidence="7">
    <location>
        <begin position="202"/>
        <end position="206"/>
    </location>
</feature>
<dbReference type="InterPro" id="IPR020751">
    <property type="entry name" value="aa-tRNA-synth_I_codon-bd_sub2"/>
</dbReference>
<dbReference type="InterPro" id="IPR004527">
    <property type="entry name" value="Glu-tRNA-ligase_bac/mito"/>
</dbReference>
<evidence type="ECO:0000256" key="5">
    <source>
        <dbReference type="ARBA" id="ARBA00022917"/>
    </source>
</evidence>
<evidence type="ECO:0000256" key="3">
    <source>
        <dbReference type="ARBA" id="ARBA00022741"/>
    </source>
</evidence>
<dbReference type="InterPro" id="IPR014729">
    <property type="entry name" value="Rossmann-like_a/b/a_fold"/>
</dbReference>
<dbReference type="InterPro" id="IPR020058">
    <property type="entry name" value="Glu/Gln-tRNA-synth_Ib_cat-dom"/>
</dbReference>
<feature type="domain" description="Glutamyl/glutaminyl-tRNA synthetase class Ib catalytic" evidence="8">
    <location>
        <begin position="5"/>
        <end position="100"/>
    </location>
</feature>
<dbReference type="GO" id="GO:0000049">
    <property type="term" value="F:tRNA binding"/>
    <property type="evidence" value="ECO:0007669"/>
    <property type="project" value="InterPro"/>
</dbReference>
<comment type="subunit">
    <text evidence="7">Monomer.</text>
</comment>
<dbReference type="PANTHER" id="PTHR43311:SF2">
    <property type="entry name" value="GLUTAMATE--TRNA LIGASE, MITOCHONDRIAL-RELATED"/>
    <property type="match status" value="1"/>
</dbReference>
<dbReference type="InterPro" id="IPR049940">
    <property type="entry name" value="GluQ/Sye"/>
</dbReference>